<feature type="chain" id="PRO_5002045027" evidence="1">
    <location>
        <begin position="20"/>
        <end position="40"/>
    </location>
</feature>
<keyword evidence="1" id="KW-0732">Signal</keyword>
<reference evidence="2" key="1">
    <citation type="submission" date="2014-09" db="EMBL/GenBank/DDBJ databases">
        <authorList>
            <person name="Magalhaes I.L.F."/>
            <person name="Oliveira U."/>
            <person name="Santos F.R."/>
            <person name="Vidigal T.H.D.A."/>
            <person name="Brescovit A.D."/>
            <person name="Santos A.J."/>
        </authorList>
    </citation>
    <scope>NUCLEOTIDE SEQUENCE</scope>
    <source>
        <tissue evidence="2">Shoot tissue taken approximately 20 cm above the soil surface</tissue>
    </source>
</reference>
<sequence>MVVLSRGLMFLLAWSGWKLVQLSMCRVLSFIDSFSFCTRV</sequence>
<evidence type="ECO:0000256" key="1">
    <source>
        <dbReference type="SAM" id="SignalP"/>
    </source>
</evidence>
<evidence type="ECO:0000313" key="2">
    <source>
        <dbReference type="EMBL" id="JAD34223.1"/>
    </source>
</evidence>
<proteinExistence type="predicted"/>
<dbReference type="AlphaFoldDB" id="A0A0A8Z978"/>
<accession>A0A0A8Z978</accession>
<dbReference type="EMBL" id="GBRH01263672">
    <property type="protein sequence ID" value="JAD34223.1"/>
    <property type="molecule type" value="Transcribed_RNA"/>
</dbReference>
<name>A0A0A8Z978_ARUDO</name>
<organism evidence="2">
    <name type="scientific">Arundo donax</name>
    <name type="common">Giant reed</name>
    <name type="synonym">Donax arundinaceus</name>
    <dbReference type="NCBI Taxonomy" id="35708"/>
    <lineage>
        <taxon>Eukaryota</taxon>
        <taxon>Viridiplantae</taxon>
        <taxon>Streptophyta</taxon>
        <taxon>Embryophyta</taxon>
        <taxon>Tracheophyta</taxon>
        <taxon>Spermatophyta</taxon>
        <taxon>Magnoliopsida</taxon>
        <taxon>Liliopsida</taxon>
        <taxon>Poales</taxon>
        <taxon>Poaceae</taxon>
        <taxon>PACMAD clade</taxon>
        <taxon>Arundinoideae</taxon>
        <taxon>Arundineae</taxon>
        <taxon>Arundo</taxon>
    </lineage>
</organism>
<protein>
    <submittedName>
        <fullName evidence="2">Uncharacterized protein</fullName>
    </submittedName>
</protein>
<feature type="signal peptide" evidence="1">
    <location>
        <begin position="1"/>
        <end position="19"/>
    </location>
</feature>
<reference evidence="2" key="2">
    <citation type="journal article" date="2015" name="Data Brief">
        <title>Shoot transcriptome of the giant reed, Arundo donax.</title>
        <authorList>
            <person name="Barrero R.A."/>
            <person name="Guerrero F.D."/>
            <person name="Moolhuijzen P."/>
            <person name="Goolsby J.A."/>
            <person name="Tidwell J."/>
            <person name="Bellgard S.E."/>
            <person name="Bellgard M.I."/>
        </authorList>
    </citation>
    <scope>NUCLEOTIDE SEQUENCE</scope>
    <source>
        <tissue evidence="2">Shoot tissue taken approximately 20 cm above the soil surface</tissue>
    </source>
</reference>